<dbReference type="InterPro" id="IPR027417">
    <property type="entry name" value="P-loop_NTPase"/>
</dbReference>
<evidence type="ECO:0000256" key="1">
    <source>
        <dbReference type="ARBA" id="ARBA00006930"/>
    </source>
</evidence>
<dbReference type="PANTHER" id="PTHR32114:SF2">
    <property type="entry name" value="ABC TRANSPORTER ABCH.3"/>
    <property type="match status" value="1"/>
</dbReference>
<dbReference type="InterPro" id="IPR038729">
    <property type="entry name" value="Rad50/SbcC_AAA"/>
</dbReference>
<dbReference type="Pfam" id="PF13558">
    <property type="entry name" value="SbcC_Walker_B"/>
    <property type="match status" value="1"/>
</dbReference>
<dbReference type="EMBL" id="CDGG01000001">
    <property type="protein sequence ID" value="CEI84598.1"/>
    <property type="molecule type" value="Genomic_DNA"/>
</dbReference>
<feature type="coiled-coil region" evidence="4">
    <location>
        <begin position="184"/>
        <end position="215"/>
    </location>
</feature>
<accession>A0A0A1MNE7</accession>
<organism evidence="7 8">
    <name type="scientific">Oceanobacillus oncorhynchi</name>
    <dbReference type="NCBI Taxonomy" id="545501"/>
    <lineage>
        <taxon>Bacteria</taxon>
        <taxon>Bacillati</taxon>
        <taxon>Bacillota</taxon>
        <taxon>Bacilli</taxon>
        <taxon>Bacillales</taxon>
        <taxon>Bacillaceae</taxon>
        <taxon>Oceanobacillus</taxon>
    </lineage>
</organism>
<feature type="coiled-coil region" evidence="4">
    <location>
        <begin position="534"/>
        <end position="641"/>
    </location>
</feature>
<gene>
    <name evidence="7" type="primary">sbcC</name>
    <name evidence="7" type="ORF">BN997_04552</name>
</gene>
<evidence type="ECO:0000313" key="7">
    <source>
        <dbReference type="EMBL" id="CEI84598.1"/>
    </source>
</evidence>
<dbReference type="SUPFAM" id="SSF52540">
    <property type="entry name" value="P-loop containing nucleoside triphosphate hydrolases"/>
    <property type="match status" value="1"/>
</dbReference>
<dbReference type="AlphaFoldDB" id="A0A0A1MNE7"/>
<evidence type="ECO:0000256" key="5">
    <source>
        <dbReference type="SAM" id="MobiDB-lite"/>
    </source>
</evidence>
<keyword evidence="8" id="KW-1185">Reference proteome</keyword>
<comment type="similarity">
    <text evidence="1">Belongs to the SMC family. SbcC subfamily.</text>
</comment>
<evidence type="ECO:0000256" key="3">
    <source>
        <dbReference type="ARBA" id="ARBA00013368"/>
    </source>
</evidence>
<comment type="subunit">
    <text evidence="2">Heterodimer of SbcC and SbcD.</text>
</comment>
<dbReference type="OrthoDB" id="9795626at2"/>
<name>A0A0A1MNE7_9BACI</name>
<feature type="coiled-coil region" evidence="4">
    <location>
        <begin position="673"/>
        <end position="823"/>
    </location>
</feature>
<dbReference type="Pfam" id="PF13476">
    <property type="entry name" value="AAA_23"/>
    <property type="match status" value="1"/>
</dbReference>
<feature type="region of interest" description="Disordered" evidence="5">
    <location>
        <begin position="350"/>
        <end position="373"/>
    </location>
</feature>
<evidence type="ECO:0000313" key="8">
    <source>
        <dbReference type="Proteomes" id="UP000040453"/>
    </source>
</evidence>
<evidence type="ECO:0000259" key="6">
    <source>
        <dbReference type="Pfam" id="PF13476"/>
    </source>
</evidence>
<sequence length="1028" mass="120000">MQPLQLTLHAFGPYKEKEVIDFSKLQGNTLFVISGKTGAGKTTLFDGIAFALYGKASGSDREDQRMLRSDFADENVHTSAELIFQIQDKTYRIFRQLGHVKKGNKSKTGDKCEFYEVRPDGESPCVDRQMVSEIDQKIEDIIGLTPDQFKQIVMLPQGEFRKLLTSDTENKEEILRRLFRTAHYKYMNELLREKKAKLEKENQRILNRMEQLRTQIFSLDLPDDAEIRELADREHVNTNQIIEALETELKKNEAVYTEEDAHYKEATKQQELTQNHLFQVKQINERFLELETYQKNLAIWKEQAQEMEALKKGLSAAEQAKLIIPYEQQKDEAWKELEEGNKHLQQLEAQKDTMEKQKQQAEADFKKEQENAGKREKLSIEVNRLEQFLPVVKELEGKKQEIQKLAAQLKQGNEQLEKLKALRETKSKQIDRLEQEEQVLDKEADKLDTVKEALRILREQAMLMKKYKEKTAQVQKSETEVKRTEDVYLQEKEAYNRLEQAWFANQAHVLAVHLHDGEACPVCGSSEHPSPAATKEAEVSKEELEQAKKLMEKKEADWREQTANLKAYQSERKGLEEELTQHELAFSDPEQSYQDIVERGKRKKAEEDCLKQSKNRLSECKKELAKERQEQKQREMEWNEKTNQVSQLQSDYHSKEAVYQQQLMQIPENLRVLSQLGAEITHLKTKKQQLEQRWVEVQENYQKVHEAFTKWTADVHHLRENQAKMKQKIESLEKTFQEKLEQADFTEQGYQEAKWEEATYQSVKQRLSEYEKQGYQLDKQISELQQKLEGQSKQDVSEIEAVLEKWKQKTTASLEKLQRLQQEKKDMTFYVDQLQEFHHQSADIEQKRMLVTDLYDTLRGQNPKKVSFERYLQMEYLDQIIEAANLRLNDLSNGQFYLTRSDRQEARGKQSGLGLDVYDQYTGQTRDVKTLSGGEKFHASLCLALGMSDVIQSFQGNIVIQTMFIDEGFGSLDEESLRKAIDALIQLQQSGRMIGIISHVQELKDVFPAAIEVHKTKEGCSKTEIVVK</sequence>
<feature type="domain" description="Rad50/SbcC-type AAA" evidence="6">
    <location>
        <begin position="5"/>
        <end position="215"/>
    </location>
</feature>
<dbReference type="Proteomes" id="UP000040453">
    <property type="component" value="Unassembled WGS sequence"/>
</dbReference>
<dbReference type="Gene3D" id="3.40.50.300">
    <property type="entry name" value="P-loop containing nucleotide triphosphate hydrolases"/>
    <property type="match status" value="2"/>
</dbReference>
<proteinExistence type="inferred from homology"/>
<evidence type="ECO:0000256" key="4">
    <source>
        <dbReference type="SAM" id="Coils"/>
    </source>
</evidence>
<reference evidence="7 8" key="1">
    <citation type="submission" date="2014-11" db="EMBL/GenBank/DDBJ databases">
        <authorList>
            <person name="Urmite Genomes Urmite Genomes"/>
        </authorList>
    </citation>
    <scope>NUCLEOTIDE SEQUENCE [LARGE SCALE GENOMIC DNA]</scope>
    <source>
        <strain evidence="7 8">Oc5</strain>
    </source>
</reference>
<dbReference type="GO" id="GO:0016887">
    <property type="term" value="F:ATP hydrolysis activity"/>
    <property type="evidence" value="ECO:0007669"/>
    <property type="project" value="InterPro"/>
</dbReference>
<protein>
    <recommendedName>
        <fullName evidence="3">Nuclease SbcCD subunit C</fullName>
    </recommendedName>
</protein>
<keyword evidence="4" id="KW-0175">Coiled coil</keyword>
<evidence type="ECO:0000256" key="2">
    <source>
        <dbReference type="ARBA" id="ARBA00011322"/>
    </source>
</evidence>
<dbReference type="GO" id="GO:0006302">
    <property type="term" value="P:double-strand break repair"/>
    <property type="evidence" value="ECO:0007669"/>
    <property type="project" value="InterPro"/>
</dbReference>
<dbReference type="RefSeq" id="WP_042535534.1">
    <property type="nucleotide sequence ID" value="NZ_CDGG01000001.1"/>
</dbReference>
<dbReference type="STRING" id="545501.BN997_04552"/>
<dbReference type="PANTHER" id="PTHR32114">
    <property type="entry name" value="ABC TRANSPORTER ABCH.3"/>
    <property type="match status" value="1"/>
</dbReference>